<accession>A0A1L3JAA0</accession>
<dbReference type="EMBL" id="CP018154">
    <property type="protein sequence ID" value="APG62048.1"/>
    <property type="molecule type" value="Genomic_DNA"/>
</dbReference>
<feature type="domain" description="Teneurin-like YD-shell" evidence="2">
    <location>
        <begin position="873"/>
        <end position="1081"/>
    </location>
</feature>
<dbReference type="RefSeq" id="WP_072558696.1">
    <property type="nucleotide sequence ID" value="NZ_CP018154.1"/>
</dbReference>
<dbReference type="InterPro" id="IPR050708">
    <property type="entry name" value="T6SS_VgrG/RHS"/>
</dbReference>
<dbReference type="STRING" id="1913578.LPB140_03585"/>
<proteinExistence type="predicted"/>
<protein>
    <recommendedName>
        <fullName evidence="2">Teneurin-like YD-shell domain-containing protein</fullName>
    </recommendedName>
</protein>
<gene>
    <name evidence="3" type="ORF">LPB140_03585</name>
</gene>
<keyword evidence="1" id="KW-0677">Repeat</keyword>
<organism evidence="3 4">
    <name type="scientific">Sphingorhabdus lutea</name>
    <dbReference type="NCBI Taxonomy" id="1913578"/>
    <lineage>
        <taxon>Bacteria</taxon>
        <taxon>Pseudomonadati</taxon>
        <taxon>Pseudomonadota</taxon>
        <taxon>Alphaproteobacteria</taxon>
        <taxon>Sphingomonadales</taxon>
        <taxon>Sphingomonadaceae</taxon>
        <taxon>Sphingorhabdus</taxon>
    </lineage>
</organism>
<reference evidence="3 4" key="1">
    <citation type="submission" date="2016-11" db="EMBL/GenBank/DDBJ databases">
        <title>Sphingorhabdus sp. LPB0140, isolated from marine environment.</title>
        <authorList>
            <person name="Kim E."/>
            <person name="Yi H."/>
        </authorList>
    </citation>
    <scope>NUCLEOTIDE SEQUENCE [LARGE SCALE GENOMIC DNA]</scope>
    <source>
        <strain evidence="3 4">LPB0140</strain>
    </source>
</reference>
<dbReference type="PANTHER" id="PTHR32305">
    <property type="match status" value="1"/>
</dbReference>
<sequence length="1360" mass="147804">MPVGASVSTKIEPLGLASNWTFDFAHEIQLATVSGTPASPNVKLALVASDGTAYDFMMQSGGAIVPDTTTGAQYAPKNIKIEFVGTLPSSLATITSASSQWKMTDESETVWTFQTFTRQGFSGYIMGRPLSKVTKENYRWDFTYNNAGALQKITDSHGRQMLFDWHYFHVSALAGQGSWPTAVKSVTLPDGTSLRYNYDPAPSSTAPSTSQIQRLIKVERLNNNSTVLRSKSYTYNDARFPWHVTSIARTDGTIIASYSYDSKCRGATSSLAGNVEPYAVTSTATASEAIRSVTGPLGQVDQYRFQKTASTPQFRLTSVNSAASPTTAASSNIISYGTDNFIKSTTNQEGRVTNFTRNARGNALSTVDAATTGTQQTTSLIMHPTLNLPVQIAQEGLTTNYTYDMQGKMLSRSETDTTTHSLPYATNGQVRNWSYSWSTTGRLLSINGPKAANGVFDDISTFAYNPQGNLISVTNGLGHATIFAGHDGSGRPSTMTDSNGIITAFTYDALGQTTSINVKHPNNSAFDAVTSIEYDVEGRVTGITTPLTAKMTMTYDPAGRLTSLNAPDGEKIEYSYDAMSNVTAQTVKRANGSTSSSILRSFDSLGRVLSETLGPNRTTRWSYDKVGNPIQMVSARNNATQMAFDSLDRLVQNVAPDNSITTNQYNNHDDQIAFTDAKGVTTNFVHNGFGDVIQEISPDRGTNIYYYDASGQMTAAVDGRGQRIDYIYDILGRLTQKTPYGKPQEAYNYYYDNAAIVGSYSVGRLSYTTDSSGITKYKYDHRGNLLIKQQGIGTTSVAQLQYVYDLADRVISITYPSGRIVNYNRDIKGRVASVTTQSNASAPIQTLASDMTYESYGALTSVNFGNGTSLAADWGNDGRLVSRRLYKNIGGNNLSYLTYEYDNDDNITGLANMLDANQNISFTYDNRGRLQRFILGDTSPSGAASGAAVQRRDWTFDANGNWLQSDVRSGAADNIPAISTNYAITGGTNKLSSANDNMGSRTFTHDARGNLTAETRQDGTNVAAAYDGHGRLISYARTSSGVTSTLNFAYNAADDRVMQSNIAGGASSTLHYIYDDQGRMMGEYGTGASDIRGEYIYLMPDGANDNPSPFGGDDGLGGYGLLGVATLGINGAPIIEYIHADHIGAPLLYTNEMGQVISPGVYTLPAFPGQAQTLPDLYYNRYRDYDPTTGRYIQADPIGLEGGPSPYQYALGNPIRYTDPTGLKTIWEHYTGMPDSYRINTINFIAGWSDTYTLGLTYSIREIIGSNDDVITCSTFYDGGSMAGLISLGSAARNLPGKFFRSERLFGRNGKGFFNRNDILRIGRGWKGNKGGGREVFRLAFGNKKWPKLPLLPKFPWHIP</sequence>
<dbReference type="InterPro" id="IPR006530">
    <property type="entry name" value="YD"/>
</dbReference>
<feature type="domain" description="Teneurin-like YD-shell" evidence="2">
    <location>
        <begin position="551"/>
        <end position="720"/>
    </location>
</feature>
<evidence type="ECO:0000313" key="4">
    <source>
        <dbReference type="Proteomes" id="UP000242561"/>
    </source>
</evidence>
<dbReference type="NCBIfam" id="TIGR03696">
    <property type="entry name" value="Rhs_assc_core"/>
    <property type="match status" value="1"/>
</dbReference>
<dbReference type="NCBIfam" id="TIGR01643">
    <property type="entry name" value="YD_repeat_2x"/>
    <property type="match status" value="4"/>
</dbReference>
<evidence type="ECO:0000256" key="1">
    <source>
        <dbReference type="ARBA" id="ARBA00022737"/>
    </source>
</evidence>
<dbReference type="Gene3D" id="2.180.10.10">
    <property type="entry name" value="RHS repeat-associated core"/>
    <property type="match status" value="3"/>
</dbReference>
<feature type="domain" description="Teneurin-like YD-shell" evidence="2">
    <location>
        <begin position="190"/>
        <end position="541"/>
    </location>
</feature>
<evidence type="ECO:0000259" key="2">
    <source>
        <dbReference type="Pfam" id="PF25023"/>
    </source>
</evidence>
<dbReference type="InterPro" id="IPR056823">
    <property type="entry name" value="TEN-like_YD-shell"/>
</dbReference>
<keyword evidence="4" id="KW-1185">Reference proteome</keyword>
<dbReference type="KEGG" id="sphl:LPB140_03585"/>
<dbReference type="PANTHER" id="PTHR32305:SF15">
    <property type="entry name" value="PROTEIN RHSA-RELATED"/>
    <property type="match status" value="1"/>
</dbReference>
<dbReference type="InterPro" id="IPR022385">
    <property type="entry name" value="Rhs_assc_core"/>
</dbReference>
<name>A0A1L3JAA0_9SPHN</name>
<dbReference type="Proteomes" id="UP000242561">
    <property type="component" value="Chromosome"/>
</dbReference>
<evidence type="ECO:0000313" key="3">
    <source>
        <dbReference type="EMBL" id="APG62048.1"/>
    </source>
</evidence>
<dbReference type="OrthoDB" id="6057489at2"/>
<dbReference type="Pfam" id="PF25023">
    <property type="entry name" value="TEN_YD-shell"/>
    <property type="match status" value="3"/>
</dbReference>